<protein>
    <submittedName>
        <fullName evidence="3">Bifunctional DNA primase/polymerase</fullName>
    </submittedName>
</protein>
<dbReference type="SMART" id="SM00943">
    <property type="entry name" value="Prim-Pol"/>
    <property type="match status" value="1"/>
</dbReference>
<evidence type="ECO:0000256" key="1">
    <source>
        <dbReference type="SAM" id="MobiDB-lite"/>
    </source>
</evidence>
<dbReference type="SUPFAM" id="SSF56747">
    <property type="entry name" value="Prim-pol domain"/>
    <property type="match status" value="1"/>
</dbReference>
<dbReference type="RefSeq" id="WP_386846518.1">
    <property type="nucleotide sequence ID" value="NZ_JBHUMK010000061.1"/>
</dbReference>
<proteinExistence type="predicted"/>
<dbReference type="Pfam" id="PF09250">
    <property type="entry name" value="Prim-Pol"/>
    <property type="match status" value="1"/>
</dbReference>
<feature type="compositionally biased region" description="Basic and acidic residues" evidence="1">
    <location>
        <begin position="47"/>
        <end position="56"/>
    </location>
</feature>
<evidence type="ECO:0000313" key="4">
    <source>
        <dbReference type="Proteomes" id="UP001597475"/>
    </source>
</evidence>
<feature type="domain" description="DNA primase/polymerase bifunctional N-terminal" evidence="2">
    <location>
        <begin position="13"/>
        <end position="189"/>
    </location>
</feature>
<keyword evidence="4" id="KW-1185">Reference proteome</keyword>
<dbReference type="CDD" id="cd04859">
    <property type="entry name" value="Prim_Pol"/>
    <property type="match status" value="1"/>
</dbReference>
<evidence type="ECO:0000313" key="3">
    <source>
        <dbReference type="EMBL" id="MFD2610381.1"/>
    </source>
</evidence>
<dbReference type="EMBL" id="JBHUMK010000061">
    <property type="protein sequence ID" value="MFD2610381.1"/>
    <property type="molecule type" value="Genomic_DNA"/>
</dbReference>
<dbReference type="InterPro" id="IPR015330">
    <property type="entry name" value="DNA_primase/pol_bifunc_N"/>
</dbReference>
<gene>
    <name evidence="3" type="ORF">ACFSR9_13180</name>
</gene>
<name>A0ABW5P640_9DEIO</name>
<feature type="region of interest" description="Disordered" evidence="1">
    <location>
        <begin position="28"/>
        <end position="56"/>
    </location>
</feature>
<accession>A0ABW5P640</accession>
<evidence type="ECO:0000259" key="2">
    <source>
        <dbReference type="SMART" id="SM00943"/>
    </source>
</evidence>
<dbReference type="Proteomes" id="UP001597475">
    <property type="component" value="Unassembled WGS sequence"/>
</dbReference>
<sequence length="313" mass="34826">MHEREPEEILKHARRLVAQGISVIPTGGGISPKAKQPHHSALKATGHHVEGKTGERRSSWRIFQERLPTAAELDTWYLTHRARGLGFVTGRLSGFIALDVDLEGIALSRTLGWRPHVITPKGGHHLYLRHPGWYVPSNASKNTAALPPGIDVRGDGGYCVYPPSRTRDGQYRRTEERQMLTIADIPEETEVGGRTYRLRAALGLDRPVIAPSLPPRRHSGTADPCVGDRVPVWLMLDRAASYAPTSRNRGAYMFGLWMNANGYTQEEALVFAGEYANRVNPLKTHAFTEDEAAVAITSAYRYPPTGPWTRKRE</sequence>
<comment type="caution">
    <text evidence="3">The sequence shown here is derived from an EMBL/GenBank/DDBJ whole genome shotgun (WGS) entry which is preliminary data.</text>
</comment>
<reference evidence="4" key="1">
    <citation type="journal article" date="2019" name="Int. J. Syst. Evol. Microbiol.">
        <title>The Global Catalogue of Microorganisms (GCM) 10K type strain sequencing project: providing services to taxonomists for standard genome sequencing and annotation.</title>
        <authorList>
            <consortium name="The Broad Institute Genomics Platform"/>
            <consortium name="The Broad Institute Genome Sequencing Center for Infectious Disease"/>
            <person name="Wu L."/>
            <person name="Ma J."/>
        </authorList>
    </citation>
    <scope>NUCLEOTIDE SEQUENCE [LARGE SCALE GENOMIC DNA]</scope>
    <source>
        <strain evidence="4">KCTC 33842</strain>
    </source>
</reference>
<organism evidence="3 4">
    <name type="scientific">Deinococcus taklimakanensis</name>
    <dbReference type="NCBI Taxonomy" id="536443"/>
    <lineage>
        <taxon>Bacteria</taxon>
        <taxon>Thermotogati</taxon>
        <taxon>Deinococcota</taxon>
        <taxon>Deinococci</taxon>
        <taxon>Deinococcales</taxon>
        <taxon>Deinococcaceae</taxon>
        <taxon>Deinococcus</taxon>
    </lineage>
</organism>